<dbReference type="InterPro" id="IPR051681">
    <property type="entry name" value="Ser/Thr_Kinases-Pseudokinases"/>
</dbReference>
<comment type="caution">
    <text evidence="9">The sequence shown here is derived from an EMBL/GenBank/DDBJ whole genome shotgun (WGS) entry which is preliminary data.</text>
</comment>
<dbReference type="GO" id="GO:0004674">
    <property type="term" value="F:protein serine/threonine kinase activity"/>
    <property type="evidence" value="ECO:0007669"/>
    <property type="project" value="UniProtKB-EC"/>
</dbReference>
<evidence type="ECO:0000256" key="4">
    <source>
        <dbReference type="ARBA" id="ARBA00022840"/>
    </source>
</evidence>
<accession>A0A7J0EFB3</accession>
<feature type="compositionally biased region" description="Basic and acidic residues" evidence="7">
    <location>
        <begin position="1"/>
        <end position="20"/>
    </location>
</feature>
<dbReference type="AlphaFoldDB" id="A0A7J0EFB3"/>
<evidence type="ECO:0000256" key="5">
    <source>
        <dbReference type="ARBA" id="ARBA00047899"/>
    </source>
</evidence>
<dbReference type="SUPFAM" id="SSF56112">
    <property type="entry name" value="Protein kinase-like (PK-like)"/>
    <property type="match status" value="1"/>
</dbReference>
<keyword evidence="4" id="KW-0067">ATP-binding</keyword>
<evidence type="ECO:0000259" key="8">
    <source>
        <dbReference type="PROSITE" id="PS50011"/>
    </source>
</evidence>
<evidence type="ECO:0000256" key="6">
    <source>
        <dbReference type="ARBA" id="ARBA00048679"/>
    </source>
</evidence>
<keyword evidence="3 9" id="KW-0418">Kinase</keyword>
<reference evidence="9 10" key="1">
    <citation type="submission" date="2019-07" db="EMBL/GenBank/DDBJ databases">
        <title>De Novo Assembly of kiwifruit Actinidia rufa.</title>
        <authorList>
            <person name="Sugita-Konishi S."/>
            <person name="Sato K."/>
            <person name="Mori E."/>
            <person name="Abe Y."/>
            <person name="Kisaki G."/>
            <person name="Hamano K."/>
            <person name="Suezawa K."/>
            <person name="Otani M."/>
            <person name="Fukuda T."/>
            <person name="Manabe T."/>
            <person name="Gomi K."/>
            <person name="Tabuchi M."/>
            <person name="Akimitsu K."/>
            <person name="Kataoka I."/>
        </authorList>
    </citation>
    <scope>NUCLEOTIDE SEQUENCE [LARGE SCALE GENOMIC DNA]</scope>
    <source>
        <strain evidence="10">cv. Fuchu</strain>
    </source>
</reference>
<organism evidence="9 10">
    <name type="scientific">Actinidia rufa</name>
    <dbReference type="NCBI Taxonomy" id="165716"/>
    <lineage>
        <taxon>Eukaryota</taxon>
        <taxon>Viridiplantae</taxon>
        <taxon>Streptophyta</taxon>
        <taxon>Embryophyta</taxon>
        <taxon>Tracheophyta</taxon>
        <taxon>Spermatophyta</taxon>
        <taxon>Magnoliopsida</taxon>
        <taxon>eudicotyledons</taxon>
        <taxon>Gunneridae</taxon>
        <taxon>Pentapetalae</taxon>
        <taxon>asterids</taxon>
        <taxon>Ericales</taxon>
        <taxon>Actinidiaceae</taxon>
        <taxon>Actinidia</taxon>
    </lineage>
</organism>
<evidence type="ECO:0000256" key="1">
    <source>
        <dbReference type="ARBA" id="ARBA00022679"/>
    </source>
</evidence>
<dbReference type="EMBL" id="BJWL01000003">
    <property type="protein sequence ID" value="GFY85042.1"/>
    <property type="molecule type" value="Genomic_DNA"/>
</dbReference>
<dbReference type="InterPro" id="IPR001245">
    <property type="entry name" value="Ser-Thr/Tyr_kinase_cat_dom"/>
</dbReference>
<sequence>MDVKNEKYGEIPETEKKSGNGEEVFGSNSKLKGMGSLSDKNMLGKSTGSFSSQDMYFRADKIDLKSLDVQLEKHLNRVWSKNIEVQKPKEEWEIDPSKLDIRYLIARGTYGTVYRGTYDSRDVAVKLLDWGEDGMATSAETAALRASFRQEVAVWHKLDHPNVTKFVGASMGLQI</sequence>
<dbReference type="FunFam" id="3.30.200.20:FF:000034">
    <property type="entry name" value="Kinase suppressor of Ras 1"/>
    <property type="match status" value="1"/>
</dbReference>
<name>A0A7J0EFB3_9ERIC</name>
<evidence type="ECO:0000313" key="9">
    <source>
        <dbReference type="EMBL" id="GFY85042.1"/>
    </source>
</evidence>
<dbReference type="InterPro" id="IPR011009">
    <property type="entry name" value="Kinase-like_dom_sf"/>
</dbReference>
<comment type="catalytic activity">
    <reaction evidence="6">
        <text>L-seryl-[protein] + ATP = O-phospho-L-seryl-[protein] + ADP + H(+)</text>
        <dbReference type="Rhea" id="RHEA:17989"/>
        <dbReference type="Rhea" id="RHEA-COMP:9863"/>
        <dbReference type="Rhea" id="RHEA-COMP:11604"/>
        <dbReference type="ChEBI" id="CHEBI:15378"/>
        <dbReference type="ChEBI" id="CHEBI:29999"/>
        <dbReference type="ChEBI" id="CHEBI:30616"/>
        <dbReference type="ChEBI" id="CHEBI:83421"/>
        <dbReference type="ChEBI" id="CHEBI:456216"/>
        <dbReference type="EC" id="2.7.11.1"/>
    </reaction>
</comment>
<keyword evidence="2" id="KW-0547">Nucleotide-binding</keyword>
<gene>
    <name evidence="9" type="ORF">Acr_03g0018160</name>
</gene>
<proteinExistence type="predicted"/>
<dbReference type="PROSITE" id="PS50011">
    <property type="entry name" value="PROTEIN_KINASE_DOM"/>
    <property type="match status" value="1"/>
</dbReference>
<evidence type="ECO:0000313" key="10">
    <source>
        <dbReference type="Proteomes" id="UP000585474"/>
    </source>
</evidence>
<protein>
    <submittedName>
        <fullName evidence="9">Protein kinase superfamily protein</fullName>
    </submittedName>
</protein>
<comment type="catalytic activity">
    <reaction evidence="5">
        <text>L-threonyl-[protein] + ATP = O-phospho-L-threonyl-[protein] + ADP + H(+)</text>
        <dbReference type="Rhea" id="RHEA:46608"/>
        <dbReference type="Rhea" id="RHEA-COMP:11060"/>
        <dbReference type="Rhea" id="RHEA-COMP:11605"/>
        <dbReference type="ChEBI" id="CHEBI:15378"/>
        <dbReference type="ChEBI" id="CHEBI:30013"/>
        <dbReference type="ChEBI" id="CHEBI:30616"/>
        <dbReference type="ChEBI" id="CHEBI:61977"/>
        <dbReference type="ChEBI" id="CHEBI:456216"/>
        <dbReference type="EC" id="2.7.11.1"/>
    </reaction>
</comment>
<dbReference type="GO" id="GO:0005524">
    <property type="term" value="F:ATP binding"/>
    <property type="evidence" value="ECO:0007669"/>
    <property type="project" value="UniProtKB-KW"/>
</dbReference>
<evidence type="ECO:0000256" key="2">
    <source>
        <dbReference type="ARBA" id="ARBA00022741"/>
    </source>
</evidence>
<dbReference type="GO" id="GO:0005886">
    <property type="term" value="C:plasma membrane"/>
    <property type="evidence" value="ECO:0007669"/>
    <property type="project" value="TreeGrafter"/>
</dbReference>
<keyword evidence="1" id="KW-0808">Transferase</keyword>
<dbReference type="Pfam" id="PF07714">
    <property type="entry name" value="PK_Tyr_Ser-Thr"/>
    <property type="match status" value="1"/>
</dbReference>
<dbReference type="OrthoDB" id="1678967at2759"/>
<dbReference type="PANTHER" id="PTHR44329:SF271">
    <property type="entry name" value="ATMRK1"/>
    <property type="match status" value="1"/>
</dbReference>
<evidence type="ECO:0000256" key="7">
    <source>
        <dbReference type="SAM" id="MobiDB-lite"/>
    </source>
</evidence>
<feature type="region of interest" description="Disordered" evidence="7">
    <location>
        <begin position="1"/>
        <end position="38"/>
    </location>
</feature>
<dbReference type="InterPro" id="IPR000719">
    <property type="entry name" value="Prot_kinase_dom"/>
</dbReference>
<feature type="domain" description="Protein kinase" evidence="8">
    <location>
        <begin position="99"/>
        <end position="175"/>
    </location>
</feature>
<dbReference type="Proteomes" id="UP000585474">
    <property type="component" value="Unassembled WGS sequence"/>
</dbReference>
<dbReference type="Gene3D" id="3.30.200.20">
    <property type="entry name" value="Phosphorylase Kinase, domain 1"/>
    <property type="match status" value="1"/>
</dbReference>
<keyword evidence="10" id="KW-1185">Reference proteome</keyword>
<evidence type="ECO:0000256" key="3">
    <source>
        <dbReference type="ARBA" id="ARBA00022777"/>
    </source>
</evidence>
<dbReference type="PANTHER" id="PTHR44329">
    <property type="entry name" value="SERINE/THREONINE-PROTEIN KINASE TNNI3K-RELATED"/>
    <property type="match status" value="1"/>
</dbReference>